<name>A0A6B1FVT2_9CHLR</name>
<feature type="chain" id="PRO_5025520197" evidence="2">
    <location>
        <begin position="26"/>
        <end position="208"/>
    </location>
</feature>
<evidence type="ECO:0000256" key="1">
    <source>
        <dbReference type="SAM" id="MobiDB-lite"/>
    </source>
</evidence>
<comment type="caution">
    <text evidence="3">The sequence shown here is derived from an EMBL/GenBank/DDBJ whole genome shotgun (WGS) entry which is preliminary data.</text>
</comment>
<proteinExistence type="predicted"/>
<accession>A0A6B1FVT2</accession>
<feature type="compositionally biased region" description="Gly residues" evidence="1">
    <location>
        <begin position="83"/>
        <end position="99"/>
    </location>
</feature>
<evidence type="ECO:0000313" key="3">
    <source>
        <dbReference type="EMBL" id="MYH60739.1"/>
    </source>
</evidence>
<dbReference type="EMBL" id="VYDA01000105">
    <property type="protein sequence ID" value="MYH60739.1"/>
    <property type="molecule type" value="Genomic_DNA"/>
</dbReference>
<reference evidence="3" key="1">
    <citation type="submission" date="2019-09" db="EMBL/GenBank/DDBJ databases">
        <title>Characterisation of the sponge microbiome using genome-centric metagenomics.</title>
        <authorList>
            <person name="Engelberts J.P."/>
            <person name="Robbins S.J."/>
            <person name="De Goeij J.M."/>
            <person name="Aranda M."/>
            <person name="Bell S.C."/>
            <person name="Webster N.S."/>
        </authorList>
    </citation>
    <scope>NUCLEOTIDE SEQUENCE</scope>
    <source>
        <strain evidence="3">SB0675_bin_29</strain>
    </source>
</reference>
<gene>
    <name evidence="3" type="ORF">F4148_02895</name>
</gene>
<organism evidence="3">
    <name type="scientific">Caldilineaceae bacterium SB0675_bin_29</name>
    <dbReference type="NCBI Taxonomy" id="2605266"/>
    <lineage>
        <taxon>Bacteria</taxon>
        <taxon>Bacillati</taxon>
        <taxon>Chloroflexota</taxon>
        <taxon>Caldilineae</taxon>
        <taxon>Caldilineales</taxon>
        <taxon>Caldilineaceae</taxon>
    </lineage>
</organism>
<feature type="signal peptide" evidence="2">
    <location>
        <begin position="1"/>
        <end position="25"/>
    </location>
</feature>
<dbReference type="AlphaFoldDB" id="A0A6B1FVT2"/>
<feature type="region of interest" description="Disordered" evidence="1">
    <location>
        <begin position="44"/>
        <end position="100"/>
    </location>
</feature>
<keyword evidence="2" id="KW-0732">Signal</keyword>
<protein>
    <submittedName>
        <fullName evidence="3">Uncharacterized protein</fullName>
    </submittedName>
</protein>
<sequence length="208" mass="21590">MKTYRIVLALALIVSAAAITAPVYAHPNLPGYCQMPDGTLHSGHCNDAQNAAGGHDTHVPALPGSGSSNSGTTSPPPPPSSNSGGGSNGGSGGGSGSGGTPVYTGENCHISHAATPAQICSVENGMQYWYIGADGSAQPGPFLPDEPKIESFSGTNPMTGKSVTIDYVTENDQTLLRVQTYYPDNEYDTNKPYVFTLDPGHNVNHIQW</sequence>
<feature type="compositionally biased region" description="Low complexity" evidence="1">
    <location>
        <begin position="63"/>
        <end position="73"/>
    </location>
</feature>
<evidence type="ECO:0000256" key="2">
    <source>
        <dbReference type="SAM" id="SignalP"/>
    </source>
</evidence>